<evidence type="ECO:0000256" key="1">
    <source>
        <dbReference type="SAM" id="MobiDB-lite"/>
    </source>
</evidence>
<proteinExistence type="predicted"/>
<dbReference type="Proteomes" id="UP000265520">
    <property type="component" value="Unassembled WGS sequence"/>
</dbReference>
<keyword evidence="3" id="KW-1185">Reference proteome</keyword>
<feature type="region of interest" description="Disordered" evidence="1">
    <location>
        <begin position="48"/>
        <end position="72"/>
    </location>
</feature>
<reference evidence="2 3" key="1">
    <citation type="journal article" date="2018" name="Front. Plant Sci.">
        <title>Red Clover (Trifolium pratense) and Zigzag Clover (T. medium) - A Picture of Genomic Similarities and Differences.</title>
        <authorList>
            <person name="Dluhosova J."/>
            <person name="Istvanek J."/>
            <person name="Nedelnik J."/>
            <person name="Repkova J."/>
        </authorList>
    </citation>
    <scope>NUCLEOTIDE SEQUENCE [LARGE SCALE GENOMIC DNA]</scope>
    <source>
        <strain evidence="3">cv. 10/8</strain>
        <tissue evidence="2">Leaf</tissue>
    </source>
</reference>
<organism evidence="2 3">
    <name type="scientific">Trifolium medium</name>
    <dbReference type="NCBI Taxonomy" id="97028"/>
    <lineage>
        <taxon>Eukaryota</taxon>
        <taxon>Viridiplantae</taxon>
        <taxon>Streptophyta</taxon>
        <taxon>Embryophyta</taxon>
        <taxon>Tracheophyta</taxon>
        <taxon>Spermatophyta</taxon>
        <taxon>Magnoliopsida</taxon>
        <taxon>eudicotyledons</taxon>
        <taxon>Gunneridae</taxon>
        <taxon>Pentapetalae</taxon>
        <taxon>rosids</taxon>
        <taxon>fabids</taxon>
        <taxon>Fabales</taxon>
        <taxon>Fabaceae</taxon>
        <taxon>Papilionoideae</taxon>
        <taxon>50 kb inversion clade</taxon>
        <taxon>NPAAA clade</taxon>
        <taxon>Hologalegina</taxon>
        <taxon>IRL clade</taxon>
        <taxon>Trifolieae</taxon>
        <taxon>Trifolium</taxon>
    </lineage>
</organism>
<dbReference type="AlphaFoldDB" id="A0A392QTV3"/>
<evidence type="ECO:0000313" key="3">
    <source>
        <dbReference type="Proteomes" id="UP000265520"/>
    </source>
</evidence>
<name>A0A392QTV3_9FABA</name>
<sequence>ILKGQTLKFYKEELLRNSTFERHVRIRRLKEVTINFRVTFVTFSLLSSTSPPSITSLPPPSATSMRRPPPAQ</sequence>
<protein>
    <submittedName>
        <fullName evidence="2">Uncharacterized protein</fullName>
    </submittedName>
</protein>
<feature type="non-terminal residue" evidence="2">
    <location>
        <position position="1"/>
    </location>
</feature>
<dbReference type="EMBL" id="LXQA010158354">
    <property type="protein sequence ID" value="MCI27274.1"/>
    <property type="molecule type" value="Genomic_DNA"/>
</dbReference>
<comment type="caution">
    <text evidence="2">The sequence shown here is derived from an EMBL/GenBank/DDBJ whole genome shotgun (WGS) entry which is preliminary data.</text>
</comment>
<evidence type="ECO:0000313" key="2">
    <source>
        <dbReference type="EMBL" id="MCI27274.1"/>
    </source>
</evidence>
<accession>A0A392QTV3</accession>
<feature type="compositionally biased region" description="Pro residues" evidence="1">
    <location>
        <begin position="57"/>
        <end position="72"/>
    </location>
</feature>